<feature type="region of interest" description="Disordered" evidence="1">
    <location>
        <begin position="813"/>
        <end position="860"/>
    </location>
</feature>
<feature type="region of interest" description="Disordered" evidence="1">
    <location>
        <begin position="373"/>
        <end position="697"/>
    </location>
</feature>
<evidence type="ECO:0000313" key="3">
    <source>
        <dbReference type="Proteomes" id="UP000434172"/>
    </source>
</evidence>
<name>A0A8H3ZKN3_9PEZI</name>
<feature type="region of interest" description="Disordered" evidence="1">
    <location>
        <begin position="129"/>
        <end position="247"/>
    </location>
</feature>
<feature type="compositionally biased region" description="Basic residues" evidence="1">
    <location>
        <begin position="54"/>
        <end position="64"/>
    </location>
</feature>
<dbReference type="Proteomes" id="UP000434172">
    <property type="component" value="Unassembled WGS sequence"/>
</dbReference>
<feature type="region of interest" description="Disordered" evidence="1">
    <location>
        <begin position="50"/>
        <end position="71"/>
    </location>
</feature>
<evidence type="ECO:0000256" key="1">
    <source>
        <dbReference type="SAM" id="MobiDB-lite"/>
    </source>
</evidence>
<feature type="compositionally biased region" description="Low complexity" evidence="1">
    <location>
        <begin position="399"/>
        <end position="408"/>
    </location>
</feature>
<evidence type="ECO:0000313" key="2">
    <source>
        <dbReference type="EMBL" id="KAF0319192.1"/>
    </source>
</evidence>
<feature type="compositionally biased region" description="Basic and acidic residues" evidence="1">
    <location>
        <begin position="586"/>
        <end position="599"/>
    </location>
</feature>
<protein>
    <submittedName>
        <fullName evidence="2">Uncharacterized protein</fullName>
    </submittedName>
</protein>
<comment type="caution">
    <text evidence="2">The sequence shown here is derived from an EMBL/GenBank/DDBJ whole genome shotgun (WGS) entry which is preliminary data.</text>
</comment>
<feature type="compositionally biased region" description="Polar residues" evidence="1">
    <location>
        <begin position="491"/>
        <end position="506"/>
    </location>
</feature>
<keyword evidence="3" id="KW-1185">Reference proteome</keyword>
<dbReference type="EMBL" id="WOWK01000099">
    <property type="protein sequence ID" value="KAF0319192.1"/>
    <property type="molecule type" value="Genomic_DNA"/>
</dbReference>
<feature type="region of interest" description="Disordered" evidence="1">
    <location>
        <begin position="1"/>
        <end position="31"/>
    </location>
</feature>
<feature type="compositionally biased region" description="Basic and acidic residues" evidence="1">
    <location>
        <begin position="373"/>
        <end position="398"/>
    </location>
</feature>
<gene>
    <name evidence="2" type="ORF">GQ607_013585</name>
</gene>
<feature type="compositionally biased region" description="Basic and acidic residues" evidence="1">
    <location>
        <begin position="648"/>
        <end position="660"/>
    </location>
</feature>
<feature type="region of interest" description="Disordered" evidence="1">
    <location>
        <begin position="710"/>
        <end position="733"/>
    </location>
</feature>
<feature type="compositionally biased region" description="Polar residues" evidence="1">
    <location>
        <begin position="219"/>
        <end position="233"/>
    </location>
</feature>
<feature type="compositionally biased region" description="Basic residues" evidence="1">
    <location>
        <begin position="197"/>
        <end position="207"/>
    </location>
</feature>
<sequence>MLSFWSNSTQSKAQPAQPTAAPSTSVDKNGAVTHHLPGVFVPNCQDGTVIFPTTRRKPSGKKRTVIPPPPTSITNCTLLSDGGVGHVAWAPPAAPAIRRPSRCMSVDANGNAIPPDHVPKAIGETLDVGNVANNPAQGMKDPGLRPQEASKSSSNVAPDQTPQPSSTNKQPRSKSAAPKVPSFTTNGGGSISSSKRPGLKARGKSHISMHDIVRKVRNHLSSNSRRQTGSSEASARPALTAQKTPADDIETASVCRRGSCQYVLNDGEVQDVVEIVVHEMCKHGVGPVDKDQGVALQPGEEVPRQVVRKPSCLMNALEPHVSDVAEPATTISLPETAFFARSQSDGRIHARVRSSKVSMTTILSKDNVTDIRWAADDTKPENESQGDPKDGPKEKPDGESSAEAGSAAKAITEGNQEQPNDNKAAAQKMENTENDETGDVPGTAGTPAAGPRLHEISDCDMDDLSDYAIDNQPTTNPPPAENSITKDVDTKSSNPINQELNKSGTEAKTPDAVEPKLDSKEASPGADQAEESPLKQSGLDDAEGGRLKPAFNPDDPTSMEVDVTSTEAVDPSPQEVDSAPAGPDPNKLDAKEDGMKVPDADQGDPQQLDVSTSDDKPAESKTLNSRFLETFLKSSDDTVADGASGDSKIPREASLQKENSKSSIDNGLDDQQGVTSFHPLGKRRGTHEWQSPPYGAIPEEQEMDDMYHLGVDARPGGAVPATDSNVSRPDPTTRYNFGLFNRNVFGEGTYDATLKPDRRVSEASIMAVGAAAPRSTDKVLYRSRSAHFADVSNSDPGFLQKLTRKLSSVFQAPPQAPVMRAPAPSLESTAVSRKASEGHVPGDLSEGGEADAAGYISEPEPSSVYQAMTVSKPAKAEAQRRSICSEDNAPQRIDAVTSLKGLMGSGGR</sequence>
<feature type="compositionally biased region" description="Polar residues" evidence="1">
    <location>
        <begin position="149"/>
        <end position="170"/>
    </location>
</feature>
<organism evidence="2 3">
    <name type="scientific">Colletotrichum asianum</name>
    <dbReference type="NCBI Taxonomy" id="702518"/>
    <lineage>
        <taxon>Eukaryota</taxon>
        <taxon>Fungi</taxon>
        <taxon>Dikarya</taxon>
        <taxon>Ascomycota</taxon>
        <taxon>Pezizomycotina</taxon>
        <taxon>Sordariomycetes</taxon>
        <taxon>Hypocreomycetidae</taxon>
        <taxon>Glomerellales</taxon>
        <taxon>Glomerellaceae</taxon>
        <taxon>Colletotrichum</taxon>
        <taxon>Colletotrichum gloeosporioides species complex</taxon>
    </lineage>
</organism>
<dbReference type="AlphaFoldDB" id="A0A8H3ZKN3"/>
<dbReference type="OrthoDB" id="4837923at2759"/>
<feature type="compositionally biased region" description="Low complexity" evidence="1">
    <location>
        <begin position="9"/>
        <end position="25"/>
    </location>
</feature>
<accession>A0A8H3ZKN3</accession>
<proteinExistence type="predicted"/>
<reference evidence="2 3" key="1">
    <citation type="submission" date="2019-12" db="EMBL/GenBank/DDBJ databases">
        <title>A genome sequence resource for the geographically widespread anthracnose pathogen Colletotrichum asianum.</title>
        <authorList>
            <person name="Meng Y."/>
        </authorList>
    </citation>
    <scope>NUCLEOTIDE SEQUENCE [LARGE SCALE GENOMIC DNA]</scope>
    <source>
        <strain evidence="2 3">ICMP 18580</strain>
    </source>
</reference>
<feature type="compositionally biased region" description="Basic and acidic residues" evidence="1">
    <location>
        <begin position="508"/>
        <end position="521"/>
    </location>
</feature>